<organism evidence="12 13">
    <name type="scientific">Biomphalaria pfeifferi</name>
    <name type="common">Bloodfluke planorb</name>
    <name type="synonym">Freshwater snail</name>
    <dbReference type="NCBI Taxonomy" id="112525"/>
    <lineage>
        <taxon>Eukaryota</taxon>
        <taxon>Metazoa</taxon>
        <taxon>Spiralia</taxon>
        <taxon>Lophotrochozoa</taxon>
        <taxon>Mollusca</taxon>
        <taxon>Gastropoda</taxon>
        <taxon>Heterobranchia</taxon>
        <taxon>Euthyneura</taxon>
        <taxon>Panpulmonata</taxon>
        <taxon>Hygrophila</taxon>
        <taxon>Lymnaeoidea</taxon>
        <taxon>Planorbidae</taxon>
        <taxon>Biomphalaria</taxon>
    </lineage>
</organism>
<dbReference type="GO" id="GO:0005576">
    <property type="term" value="C:extracellular region"/>
    <property type="evidence" value="ECO:0007669"/>
    <property type="project" value="UniProtKB-SubCell"/>
</dbReference>
<evidence type="ECO:0000256" key="5">
    <source>
        <dbReference type="ARBA" id="ARBA00022525"/>
    </source>
</evidence>
<evidence type="ECO:0000256" key="6">
    <source>
        <dbReference type="ARBA" id="ARBA00022729"/>
    </source>
</evidence>
<evidence type="ECO:0000256" key="9">
    <source>
        <dbReference type="ARBA" id="ARBA00023180"/>
    </source>
</evidence>
<gene>
    <name evidence="12" type="ORF">Bpfe_006199</name>
</gene>
<dbReference type="PANTHER" id="PTHR10612:SF34">
    <property type="entry name" value="APOLIPOPROTEIN D"/>
    <property type="match status" value="1"/>
</dbReference>
<dbReference type="Gene3D" id="2.40.128.20">
    <property type="match status" value="1"/>
</dbReference>
<evidence type="ECO:0000256" key="1">
    <source>
        <dbReference type="ARBA" id="ARBA00004613"/>
    </source>
</evidence>
<keyword evidence="4" id="KW-0813">Transport</keyword>
<dbReference type="GO" id="GO:0005737">
    <property type="term" value="C:cytoplasm"/>
    <property type="evidence" value="ECO:0007669"/>
    <property type="project" value="TreeGrafter"/>
</dbReference>
<dbReference type="InterPro" id="IPR012674">
    <property type="entry name" value="Calycin"/>
</dbReference>
<keyword evidence="9" id="KW-0325">Glycoprotein</keyword>
<dbReference type="GO" id="GO:0006629">
    <property type="term" value="P:lipid metabolic process"/>
    <property type="evidence" value="ECO:0007669"/>
    <property type="project" value="TreeGrafter"/>
</dbReference>
<evidence type="ECO:0000256" key="2">
    <source>
        <dbReference type="ARBA" id="ARBA00006889"/>
    </source>
</evidence>
<comment type="subcellular location">
    <subcellularLocation>
        <location evidence="1">Secreted</location>
    </subcellularLocation>
</comment>
<keyword evidence="8" id="KW-1015">Disulfide bond</keyword>
<dbReference type="EMBL" id="JASAOG010000017">
    <property type="protein sequence ID" value="KAK0064540.1"/>
    <property type="molecule type" value="Genomic_DNA"/>
</dbReference>
<feature type="domain" description="Lipocalin/cytosolic fatty-acid binding" evidence="11">
    <location>
        <begin position="39"/>
        <end position="181"/>
    </location>
</feature>
<dbReference type="InterPro" id="IPR003057">
    <property type="entry name" value="Invtbrt_color"/>
</dbReference>
<dbReference type="FunFam" id="2.40.128.20:FF:000003">
    <property type="entry name" value="Apolipoprotein D"/>
    <property type="match status" value="1"/>
</dbReference>
<dbReference type="GO" id="GO:0031409">
    <property type="term" value="F:pigment binding"/>
    <property type="evidence" value="ECO:0007669"/>
    <property type="project" value="InterPro"/>
</dbReference>
<evidence type="ECO:0000259" key="11">
    <source>
        <dbReference type="Pfam" id="PF08212"/>
    </source>
</evidence>
<keyword evidence="6 10" id="KW-0732">Signal</keyword>
<reference evidence="12" key="1">
    <citation type="journal article" date="2023" name="PLoS Negl. Trop. Dis.">
        <title>A genome sequence for Biomphalaria pfeifferi, the major vector snail for the human-infecting parasite Schistosoma mansoni.</title>
        <authorList>
            <person name="Bu L."/>
            <person name="Lu L."/>
            <person name="Laidemitt M.R."/>
            <person name="Zhang S.M."/>
            <person name="Mutuku M."/>
            <person name="Mkoji G."/>
            <person name="Steinauer M."/>
            <person name="Loker E.S."/>
        </authorList>
    </citation>
    <scope>NUCLEOTIDE SEQUENCE</scope>
    <source>
        <strain evidence="12">KasaAsao</strain>
    </source>
</reference>
<evidence type="ECO:0000256" key="10">
    <source>
        <dbReference type="PIRNR" id="PIRNR036893"/>
    </source>
</evidence>
<evidence type="ECO:0000313" key="12">
    <source>
        <dbReference type="EMBL" id="KAK0064540.1"/>
    </source>
</evidence>
<dbReference type="GO" id="GO:0000302">
    <property type="term" value="P:response to reactive oxygen species"/>
    <property type="evidence" value="ECO:0007669"/>
    <property type="project" value="TreeGrafter"/>
</dbReference>
<accession>A0AAD8C1J2</accession>
<keyword evidence="5" id="KW-0964">Secreted</keyword>
<sequence length="201" mass="22951">MLLITSSICVLFYAVSLTNAQLFAWSYGPCPEIPRKQNFDLQKYVGKWYNSETFPAPFQFAMDCITAEYTLKPDGSVKVNNSAVREIKIFGKTIFKEPTFIIGEAKVLNPSKPADLYVKFPGQPEFDKSRANYLVLDTDYDNYSLVYSCSRLARFLPKVEFAWILGRVRGQKPAQTDQLKSLLTSYKVNVKNFKTVDWSSC</sequence>
<dbReference type="InterPro" id="IPR022271">
    <property type="entry name" value="Lipocalin_ApoD"/>
</dbReference>
<protein>
    <recommendedName>
        <fullName evidence="3">Apolipoprotein D</fullName>
    </recommendedName>
</protein>
<comment type="similarity">
    <text evidence="2 10">Belongs to the calycin superfamily. Lipocalin family.</text>
</comment>
<reference evidence="12" key="2">
    <citation type="submission" date="2023-04" db="EMBL/GenBank/DDBJ databases">
        <authorList>
            <person name="Bu L."/>
            <person name="Lu L."/>
            <person name="Laidemitt M.R."/>
            <person name="Zhang S.M."/>
            <person name="Mutuku M."/>
            <person name="Mkoji G."/>
            <person name="Steinauer M."/>
            <person name="Loker E.S."/>
        </authorList>
    </citation>
    <scope>NUCLEOTIDE SEQUENCE</scope>
    <source>
        <strain evidence="12">KasaAsao</strain>
        <tissue evidence="12">Whole Snail</tissue>
    </source>
</reference>
<dbReference type="PIRSF" id="PIRSF036893">
    <property type="entry name" value="Lipocalin_ApoD"/>
    <property type="match status" value="1"/>
</dbReference>
<evidence type="ECO:0000256" key="7">
    <source>
        <dbReference type="ARBA" id="ARBA00023121"/>
    </source>
</evidence>
<keyword evidence="7" id="KW-0446">Lipid-binding</keyword>
<dbReference type="CDD" id="cd19437">
    <property type="entry name" value="lipocalin_apoD-like"/>
    <property type="match status" value="1"/>
</dbReference>
<evidence type="ECO:0000313" key="13">
    <source>
        <dbReference type="Proteomes" id="UP001233172"/>
    </source>
</evidence>
<comment type="caution">
    <text evidence="12">The sequence shown here is derived from an EMBL/GenBank/DDBJ whole genome shotgun (WGS) entry which is preliminary data.</text>
</comment>
<dbReference type="PRINTS" id="PR01273">
    <property type="entry name" value="INVTBRTCOLOR"/>
</dbReference>
<evidence type="ECO:0000256" key="4">
    <source>
        <dbReference type="ARBA" id="ARBA00022448"/>
    </source>
</evidence>
<feature type="signal peptide" evidence="10">
    <location>
        <begin position="1"/>
        <end position="20"/>
    </location>
</feature>
<evidence type="ECO:0000256" key="3">
    <source>
        <dbReference type="ARBA" id="ARBA00019890"/>
    </source>
</evidence>
<dbReference type="AlphaFoldDB" id="A0AAD8C1J2"/>
<evidence type="ECO:0000256" key="8">
    <source>
        <dbReference type="ARBA" id="ARBA00023157"/>
    </source>
</evidence>
<feature type="chain" id="PRO_5041785867" description="Apolipoprotein D" evidence="10">
    <location>
        <begin position="21"/>
        <end position="201"/>
    </location>
</feature>
<name>A0AAD8C1J2_BIOPF</name>
<dbReference type="Pfam" id="PF08212">
    <property type="entry name" value="Lipocalin_2"/>
    <property type="match status" value="1"/>
</dbReference>
<dbReference type="PANTHER" id="PTHR10612">
    <property type="entry name" value="APOLIPOPROTEIN D"/>
    <property type="match status" value="1"/>
</dbReference>
<keyword evidence="13" id="KW-1185">Reference proteome</keyword>
<dbReference type="Proteomes" id="UP001233172">
    <property type="component" value="Unassembled WGS sequence"/>
</dbReference>
<dbReference type="SUPFAM" id="SSF50814">
    <property type="entry name" value="Lipocalins"/>
    <property type="match status" value="1"/>
</dbReference>
<dbReference type="GO" id="GO:0008289">
    <property type="term" value="F:lipid binding"/>
    <property type="evidence" value="ECO:0007669"/>
    <property type="project" value="UniProtKB-KW"/>
</dbReference>
<proteinExistence type="inferred from homology"/>
<dbReference type="InterPro" id="IPR000566">
    <property type="entry name" value="Lipocln_cytosolic_FA-bd_dom"/>
</dbReference>